<dbReference type="STRING" id="1513271.XM47_03250"/>
<feature type="site" description="Important for substrate recognition" evidence="8">
    <location>
        <position position="292"/>
    </location>
</feature>
<feature type="binding site" evidence="7">
    <location>
        <begin position="176"/>
        <end position="178"/>
    </location>
    <ligand>
        <name>substrate</name>
    </ligand>
</feature>
<evidence type="ECO:0000313" key="9">
    <source>
        <dbReference type="EMBL" id="KMT66563.1"/>
    </source>
</evidence>
<keyword evidence="3 5" id="KW-0378">Hydrolase</keyword>
<dbReference type="CDD" id="cd18830">
    <property type="entry name" value="GH43_CjArb43A-like"/>
    <property type="match status" value="1"/>
</dbReference>
<dbReference type="GO" id="GO:0031222">
    <property type="term" value="P:arabinan catabolic process"/>
    <property type="evidence" value="ECO:0007669"/>
    <property type="project" value="UniProtKB-UniPathway"/>
</dbReference>
<sequence>MFEVCVKKLLNFIVIALGVTSLMLTLQSKLHASEVHAHDPVMVKSDNKYYLFTTGKGISFYESTNMLDWKPLKPVFDSSPKWIESIVPNFDGHMWAPDIYFESGTYYLYYSISAFGKNTSAIGVVTNKTLDSSSDNYKWIDHGKVIQSIPNRDLWNAIDPNIIKDEKGDTWMSFGSFWSGIKLVKLAPSLTQISTPQIWHSTAKRERSILTNDLDAYPGAIEAPFIFKRGEFYYQFVSWDFCCRGVESTYKVVVGRSKQVEGPYLDKSGKSMDQGGGSIVLQGDKNWYGLGHNSIYEFDGVTKLVFHAYDANDNGAPKLKIIDVDWSVDGWPKINNQDIVNYKSRLTK</sequence>
<evidence type="ECO:0000256" key="4">
    <source>
        <dbReference type="ARBA" id="ARBA00023295"/>
    </source>
</evidence>
<evidence type="ECO:0000256" key="8">
    <source>
        <dbReference type="PIRSR" id="PIRSR026534-3"/>
    </source>
</evidence>
<dbReference type="InterPro" id="IPR006710">
    <property type="entry name" value="Glyco_hydro_43"/>
</dbReference>
<feature type="active site" description="Proton donor" evidence="6">
    <location>
        <position position="222"/>
    </location>
</feature>
<evidence type="ECO:0000256" key="6">
    <source>
        <dbReference type="PIRSR" id="PIRSR026534-1"/>
    </source>
</evidence>
<feature type="binding site" evidence="7">
    <location>
        <position position="116"/>
    </location>
    <ligand>
        <name>substrate</name>
    </ligand>
</feature>
<comment type="caution">
    <text evidence="9">The sequence shown here is derived from an EMBL/GenBank/DDBJ whole genome shotgun (WGS) entry which is preliminary data.</text>
</comment>
<dbReference type="InterPro" id="IPR050727">
    <property type="entry name" value="GH43_arabinanases"/>
</dbReference>
<feature type="binding site" evidence="7">
    <location>
        <position position="39"/>
    </location>
    <ligand>
        <name>substrate</name>
    </ligand>
</feature>
<dbReference type="EMBL" id="LAZL01000003">
    <property type="protein sequence ID" value="KMT66563.1"/>
    <property type="molecule type" value="Genomic_DNA"/>
</dbReference>
<dbReference type="PANTHER" id="PTHR43301">
    <property type="entry name" value="ARABINAN ENDO-1,5-ALPHA-L-ARABINOSIDASE"/>
    <property type="match status" value="1"/>
</dbReference>
<dbReference type="InterPro" id="IPR023296">
    <property type="entry name" value="Glyco_hydro_beta-prop_sf"/>
</dbReference>
<evidence type="ECO:0000256" key="7">
    <source>
        <dbReference type="PIRSR" id="PIRSR026534-2"/>
    </source>
</evidence>
<evidence type="ECO:0000313" key="10">
    <source>
        <dbReference type="Proteomes" id="UP000037600"/>
    </source>
</evidence>
<protein>
    <recommendedName>
        <fullName evidence="5">Extracellular exo-alpha-(1-&gt;5)-L-arabinofuranosidase</fullName>
        <ecNumber evidence="5">3.2.1.55</ecNumber>
    </recommendedName>
</protein>
<feature type="site" description="Important for catalytic activity, responsible for pKa modulation of the active site Glu and correct orientation of both the proton donor and substrate" evidence="8">
    <location>
        <position position="159"/>
    </location>
</feature>
<feature type="binding site" evidence="7">
    <location>
        <begin position="156"/>
        <end position="159"/>
    </location>
    <ligand>
        <name>substrate</name>
    </ligand>
</feature>
<dbReference type="InterPro" id="IPR016840">
    <property type="entry name" value="Glyco_hydro_43_endo_a_Ara-ase"/>
</dbReference>
<accession>A0A0J8H0M3</accession>
<dbReference type="OrthoDB" id="9801455at2"/>
<comment type="similarity">
    <text evidence="2 5">Belongs to the glycosyl hydrolase 43 family.</text>
</comment>
<name>A0A0J8H0M3_9ALTE</name>
<reference evidence="9 10" key="1">
    <citation type="submission" date="2015-04" db="EMBL/GenBank/DDBJ databases">
        <title>Draft Genome Sequence of the Novel Agar-Digesting Marine Bacterium Q1.</title>
        <authorList>
            <person name="Li Y."/>
            <person name="Li D."/>
            <person name="Chen G."/>
            <person name="Du Z."/>
        </authorList>
    </citation>
    <scope>NUCLEOTIDE SEQUENCE [LARGE SCALE GENOMIC DNA]</scope>
    <source>
        <strain evidence="9 10">Q1</strain>
    </source>
</reference>
<dbReference type="Proteomes" id="UP000037600">
    <property type="component" value="Unassembled WGS sequence"/>
</dbReference>
<keyword evidence="10" id="KW-1185">Reference proteome</keyword>
<dbReference type="GO" id="GO:0046556">
    <property type="term" value="F:alpha-L-arabinofuranosidase activity"/>
    <property type="evidence" value="ECO:0007669"/>
    <property type="project" value="UniProtKB-EC"/>
</dbReference>
<comment type="catalytic activity">
    <reaction evidence="5">
        <text>Hydrolysis of terminal non-reducing alpha-L-arabinofuranoside residues in alpha-L-arabinosides.</text>
        <dbReference type="EC" id="3.2.1.55"/>
    </reaction>
</comment>
<evidence type="ECO:0000256" key="3">
    <source>
        <dbReference type="ARBA" id="ARBA00022801"/>
    </source>
</evidence>
<dbReference type="Gene3D" id="2.115.10.20">
    <property type="entry name" value="Glycosyl hydrolase domain, family 43"/>
    <property type="match status" value="1"/>
</dbReference>
<dbReference type="SUPFAM" id="SSF75005">
    <property type="entry name" value="Arabinanase/levansucrase/invertase"/>
    <property type="match status" value="1"/>
</dbReference>
<organism evidence="9 10">
    <name type="scientific">Catenovulum maritimum</name>
    <dbReference type="NCBI Taxonomy" id="1513271"/>
    <lineage>
        <taxon>Bacteria</taxon>
        <taxon>Pseudomonadati</taxon>
        <taxon>Pseudomonadota</taxon>
        <taxon>Gammaproteobacteria</taxon>
        <taxon>Alteromonadales</taxon>
        <taxon>Alteromonadaceae</taxon>
        <taxon>Catenovulum</taxon>
    </lineage>
</organism>
<dbReference type="PIRSF" id="PIRSF026534">
    <property type="entry name" value="Endo_alpha-L-arabinosidase"/>
    <property type="match status" value="1"/>
</dbReference>
<dbReference type="PANTHER" id="PTHR43301:SF3">
    <property type="entry name" value="ARABINAN ENDO-1,5-ALPHA-L-ARABINOSIDASE A-RELATED"/>
    <property type="match status" value="1"/>
</dbReference>
<evidence type="ECO:0000256" key="2">
    <source>
        <dbReference type="ARBA" id="ARBA00009865"/>
    </source>
</evidence>
<dbReference type="Pfam" id="PF04616">
    <property type="entry name" value="Glyco_hydro_43"/>
    <property type="match status" value="1"/>
</dbReference>
<dbReference type="EC" id="3.2.1.55" evidence="5"/>
<keyword evidence="4 5" id="KW-0326">Glycosidase</keyword>
<comment type="pathway">
    <text evidence="1 5">Glycan metabolism; L-arabinan degradation.</text>
</comment>
<evidence type="ECO:0000256" key="5">
    <source>
        <dbReference type="PIRNR" id="PIRNR026534"/>
    </source>
</evidence>
<dbReference type="PATRIC" id="fig|1513271.3.peg.676"/>
<proteinExistence type="inferred from homology"/>
<feature type="active site" description="Proton acceptor" evidence="6">
    <location>
        <position position="39"/>
    </location>
</feature>
<evidence type="ECO:0000256" key="1">
    <source>
        <dbReference type="ARBA" id="ARBA00004834"/>
    </source>
</evidence>
<dbReference type="GO" id="GO:0046558">
    <property type="term" value="F:arabinan endo-1,5-alpha-L-arabinosidase activity"/>
    <property type="evidence" value="ECO:0007669"/>
    <property type="project" value="InterPro"/>
</dbReference>
<gene>
    <name evidence="9" type="ORF">XM47_03250</name>
</gene>
<dbReference type="UniPathway" id="UPA00667"/>
<dbReference type="AlphaFoldDB" id="A0A0J8H0M3"/>